<dbReference type="Proteomes" id="UP000010866">
    <property type="component" value="Plasmid pMETHO01"/>
</dbReference>
<keyword evidence="1" id="KW-0472">Membrane</keyword>
<keyword evidence="2" id="KW-0614">Plasmid</keyword>
<keyword evidence="1" id="KW-0812">Transmembrane</keyword>
<dbReference type="RefSeq" id="WP_015313792.1">
    <property type="nucleotide sequence ID" value="NC_019972.1"/>
</dbReference>
<feature type="transmembrane region" description="Helical" evidence="1">
    <location>
        <begin position="12"/>
        <end position="31"/>
    </location>
</feature>
<protein>
    <submittedName>
        <fullName evidence="2">Uncharacterized protein</fullName>
    </submittedName>
</protein>
<evidence type="ECO:0000313" key="3">
    <source>
        <dbReference type="Proteomes" id="UP000010866"/>
    </source>
</evidence>
<geneLocation type="plasmid" evidence="2 3">
    <name>pMETHO01</name>
</geneLocation>
<dbReference type="HOGENOM" id="CLU_1507384_0_0_2"/>
<accession>L0L134</accession>
<gene>
    <name evidence="2" type="ordered locus">Metho_2521</name>
</gene>
<dbReference type="AlphaFoldDB" id="L0L134"/>
<keyword evidence="3" id="KW-1185">Reference proteome</keyword>
<organism evidence="2 3">
    <name type="scientific">Methanomethylovorans hollandica (strain DSM 15978 / NBRC 107637 / DMS1)</name>
    <dbReference type="NCBI Taxonomy" id="867904"/>
    <lineage>
        <taxon>Archaea</taxon>
        <taxon>Methanobacteriati</taxon>
        <taxon>Methanobacteriota</taxon>
        <taxon>Stenosarchaea group</taxon>
        <taxon>Methanomicrobia</taxon>
        <taxon>Methanosarcinales</taxon>
        <taxon>Methanosarcinaceae</taxon>
        <taxon>Methanomethylovorans</taxon>
    </lineage>
</organism>
<sequence precursor="true">MLEEINRHSVSFTMYLVIVAVVILFVGAIEISMSVPIGMTQGAANANFASKSMLSGGLTRTAAIIAMPKLVGINHADLEFDRFSGGISVGGDTRANGYRIKINGIGFTEDQSEMMFPYGLPIDNFFPESGVIHTGEVKVVYFYNVRWTGLYQSAEVRDYPEEVLSPFGEIIDFEHVVD</sequence>
<keyword evidence="1" id="KW-1133">Transmembrane helix</keyword>
<proteinExistence type="predicted"/>
<reference evidence="3" key="1">
    <citation type="submission" date="2012-02" db="EMBL/GenBank/DDBJ databases">
        <title>Complete sequence of plasmid of Methanomethylovorans hollandica DSM 15978.</title>
        <authorList>
            <person name="Lucas S."/>
            <person name="Copeland A."/>
            <person name="Lapidus A."/>
            <person name="Glavina del Rio T."/>
            <person name="Dalin E."/>
            <person name="Tice H."/>
            <person name="Bruce D."/>
            <person name="Goodwin L."/>
            <person name="Pitluck S."/>
            <person name="Peters L."/>
            <person name="Mikhailova N."/>
            <person name="Held B."/>
            <person name="Kyrpides N."/>
            <person name="Mavromatis K."/>
            <person name="Ivanova N."/>
            <person name="Brettin T."/>
            <person name="Detter J.C."/>
            <person name="Han C."/>
            <person name="Larimer F."/>
            <person name="Land M."/>
            <person name="Hauser L."/>
            <person name="Markowitz V."/>
            <person name="Cheng J.-F."/>
            <person name="Hugenholtz P."/>
            <person name="Woyke T."/>
            <person name="Wu D."/>
            <person name="Spring S."/>
            <person name="Schroeder M."/>
            <person name="Brambilla E."/>
            <person name="Klenk H.-P."/>
            <person name="Eisen J.A."/>
        </authorList>
    </citation>
    <scope>NUCLEOTIDE SEQUENCE [LARGE SCALE GENOMIC DNA]</scope>
    <source>
        <strain evidence="3">DSM 15978 / NBRC 107637 / DMS1</strain>
        <plasmid evidence="3">Plasmid pMETHO01</plasmid>
    </source>
</reference>
<name>L0L134_METHD</name>
<evidence type="ECO:0000313" key="2">
    <source>
        <dbReference type="EMBL" id="AGB50660.1"/>
    </source>
</evidence>
<evidence type="ECO:0000256" key="1">
    <source>
        <dbReference type="SAM" id="Phobius"/>
    </source>
</evidence>
<dbReference type="EMBL" id="CP003363">
    <property type="protein sequence ID" value="AGB50660.1"/>
    <property type="molecule type" value="Genomic_DNA"/>
</dbReference>
<dbReference type="GeneID" id="14401483"/>
<dbReference type="KEGG" id="mhz:Metho_2521"/>